<dbReference type="PANTHER" id="PTHR12409:SF0">
    <property type="entry name" value="PREFOLDIN SUBUNIT 3"/>
    <property type="match status" value="1"/>
</dbReference>
<organism evidence="3">
    <name type="scientific">Chaetoceros debilis</name>
    <dbReference type="NCBI Taxonomy" id="122233"/>
    <lineage>
        <taxon>Eukaryota</taxon>
        <taxon>Sar</taxon>
        <taxon>Stramenopiles</taxon>
        <taxon>Ochrophyta</taxon>
        <taxon>Bacillariophyta</taxon>
        <taxon>Coscinodiscophyceae</taxon>
        <taxon>Chaetocerotophycidae</taxon>
        <taxon>Chaetocerotales</taxon>
        <taxon>Chaetocerotaceae</taxon>
        <taxon>Chaetoceros</taxon>
    </lineage>
</organism>
<dbReference type="InterPro" id="IPR004127">
    <property type="entry name" value="Prefoldin_subunit_alpha"/>
</dbReference>
<dbReference type="PANTHER" id="PTHR12409">
    <property type="entry name" value="PREFOLDIN SUBUNIT 3"/>
    <property type="match status" value="1"/>
</dbReference>
<dbReference type="GO" id="GO:0015631">
    <property type="term" value="F:tubulin binding"/>
    <property type="evidence" value="ECO:0007669"/>
    <property type="project" value="TreeGrafter"/>
</dbReference>
<name>A0A7S3Q0Q6_9STRA</name>
<dbReference type="GO" id="GO:0005737">
    <property type="term" value="C:cytoplasm"/>
    <property type="evidence" value="ECO:0007669"/>
    <property type="project" value="TreeGrafter"/>
</dbReference>
<gene>
    <name evidence="3" type="ORF">CDEB00056_LOCUS6540</name>
</gene>
<proteinExistence type="inferred from homology"/>
<dbReference type="AlphaFoldDB" id="A0A7S3Q0Q6"/>
<comment type="similarity">
    <text evidence="1">Belongs to the prefoldin subunit alpha family.</text>
</comment>
<evidence type="ECO:0000256" key="2">
    <source>
        <dbReference type="ARBA" id="ARBA00023186"/>
    </source>
</evidence>
<evidence type="ECO:0008006" key="4">
    <source>
        <dbReference type="Google" id="ProtNLM"/>
    </source>
</evidence>
<dbReference type="GO" id="GO:0007017">
    <property type="term" value="P:microtubule-based process"/>
    <property type="evidence" value="ECO:0007669"/>
    <property type="project" value="TreeGrafter"/>
</dbReference>
<keyword evidence="2" id="KW-0143">Chaperone</keyword>
<dbReference type="EMBL" id="HBIO01008560">
    <property type="protein sequence ID" value="CAE0461699.1"/>
    <property type="molecule type" value="Transcribed_RNA"/>
</dbReference>
<dbReference type="GO" id="GO:0007021">
    <property type="term" value="P:tubulin complex assembly"/>
    <property type="evidence" value="ECO:0007669"/>
    <property type="project" value="TreeGrafter"/>
</dbReference>
<evidence type="ECO:0000313" key="3">
    <source>
        <dbReference type="EMBL" id="CAE0461699.1"/>
    </source>
</evidence>
<dbReference type="Pfam" id="PF02996">
    <property type="entry name" value="Prefoldin"/>
    <property type="match status" value="1"/>
</dbReference>
<dbReference type="CDD" id="cd23156">
    <property type="entry name" value="Prefoldin_3"/>
    <property type="match status" value="1"/>
</dbReference>
<dbReference type="SUPFAM" id="SSF46579">
    <property type="entry name" value="Prefoldin"/>
    <property type="match status" value="1"/>
</dbReference>
<dbReference type="Gene3D" id="1.10.287.370">
    <property type="match status" value="1"/>
</dbReference>
<dbReference type="GO" id="GO:0006457">
    <property type="term" value="P:protein folding"/>
    <property type="evidence" value="ECO:0007669"/>
    <property type="project" value="InterPro"/>
</dbReference>
<reference evidence="3" key="1">
    <citation type="submission" date="2021-01" db="EMBL/GenBank/DDBJ databases">
        <authorList>
            <person name="Corre E."/>
            <person name="Pelletier E."/>
            <person name="Niang G."/>
            <person name="Scheremetjew M."/>
            <person name="Finn R."/>
            <person name="Kale V."/>
            <person name="Holt S."/>
            <person name="Cochrane G."/>
            <person name="Meng A."/>
            <person name="Brown T."/>
            <person name="Cohen L."/>
        </authorList>
    </citation>
    <scope>NUCLEOTIDE SEQUENCE</scope>
    <source>
        <strain evidence="3">MM31A-1</strain>
    </source>
</reference>
<sequence length="223" mass="24425">MSTSKEDALLQEGKSSSLSLASITDGFATEHDGVAGAVPKARFIEDIDAFSTSFDPPASAELMIGAYSDLFGKLKTLEESLAQRALLIQSKIPEIEKSLKLVTFLKNKEDSGSGDGDSTKITTRYNLADMLHAKAEIDTASGIVNLWLGANVMLEYTYQEAVDLLQTKDTKAKKDLTHTKEDLAAVRNQVITSEVNISRIYNWDVRQKRKERMADAEAKATSS</sequence>
<accession>A0A7S3Q0Q6</accession>
<dbReference type="InterPro" id="IPR016655">
    <property type="entry name" value="PFD3"/>
</dbReference>
<dbReference type="InterPro" id="IPR009053">
    <property type="entry name" value="Prefoldin"/>
</dbReference>
<dbReference type="GO" id="GO:0016272">
    <property type="term" value="C:prefoldin complex"/>
    <property type="evidence" value="ECO:0007669"/>
    <property type="project" value="InterPro"/>
</dbReference>
<evidence type="ECO:0000256" key="1">
    <source>
        <dbReference type="ARBA" id="ARBA00010048"/>
    </source>
</evidence>
<protein>
    <recommendedName>
        <fullName evidence="4">Prefoldin subunit 3</fullName>
    </recommendedName>
</protein>